<organism evidence="1 2">
    <name type="scientific">Candolleomyces eurysporus</name>
    <dbReference type="NCBI Taxonomy" id="2828524"/>
    <lineage>
        <taxon>Eukaryota</taxon>
        <taxon>Fungi</taxon>
        <taxon>Dikarya</taxon>
        <taxon>Basidiomycota</taxon>
        <taxon>Agaricomycotina</taxon>
        <taxon>Agaricomycetes</taxon>
        <taxon>Agaricomycetidae</taxon>
        <taxon>Agaricales</taxon>
        <taxon>Agaricineae</taxon>
        <taxon>Psathyrellaceae</taxon>
        <taxon>Candolleomyces</taxon>
    </lineage>
</organism>
<dbReference type="Proteomes" id="UP001140091">
    <property type="component" value="Unassembled WGS sequence"/>
</dbReference>
<sequence>MDSESTDDLVLRAKRKLHTLLFSLDPNENGVCFGKLLSQLISDAPTDSGKRCIARRVIDVAEAEGDSGLANLAASFLNDLLFPIISLSDTIARSGGHDHRALLEWEPPPQTKLYKALKKREGGKCGLIGYLDRYVHLEIKRQGKKAPAWALEKGMMIPCVPTHILPICSSNPANDQDPNDPTKRMRDLLNSWAGIDVAQLVGPTVHAPHNSMFMNMDDRDGFTTFITWLEATGSENEYVPLSPWRLSTFYYMKSPPPTRFPTKEESGIDPPDPTLLKIHAALSRVINACKADRVYEKKDGRAG</sequence>
<name>A0A9W8IQX1_9AGAR</name>
<evidence type="ECO:0000313" key="2">
    <source>
        <dbReference type="Proteomes" id="UP001140091"/>
    </source>
</evidence>
<evidence type="ECO:0000313" key="1">
    <source>
        <dbReference type="EMBL" id="KAJ2920807.1"/>
    </source>
</evidence>
<evidence type="ECO:0008006" key="3">
    <source>
        <dbReference type="Google" id="ProtNLM"/>
    </source>
</evidence>
<protein>
    <recommendedName>
        <fullName evidence="3">HNH nuclease domain-containing protein</fullName>
    </recommendedName>
</protein>
<dbReference type="OrthoDB" id="3163863at2759"/>
<keyword evidence="2" id="KW-1185">Reference proteome</keyword>
<feature type="non-terminal residue" evidence="1">
    <location>
        <position position="303"/>
    </location>
</feature>
<reference evidence="1" key="1">
    <citation type="submission" date="2022-06" db="EMBL/GenBank/DDBJ databases">
        <title>Genome Sequence of Candolleomyces eurysporus.</title>
        <authorList>
            <person name="Buettner E."/>
        </authorList>
    </citation>
    <scope>NUCLEOTIDE SEQUENCE</scope>
    <source>
        <strain evidence="1">VTCC 930004</strain>
    </source>
</reference>
<proteinExistence type="predicted"/>
<dbReference type="AlphaFoldDB" id="A0A9W8IQX1"/>
<gene>
    <name evidence="1" type="ORF">H1R20_g16288</name>
</gene>
<dbReference type="EMBL" id="JANBPK010001757">
    <property type="protein sequence ID" value="KAJ2920807.1"/>
    <property type="molecule type" value="Genomic_DNA"/>
</dbReference>
<comment type="caution">
    <text evidence="1">The sequence shown here is derived from an EMBL/GenBank/DDBJ whole genome shotgun (WGS) entry which is preliminary data.</text>
</comment>
<accession>A0A9W8IQX1</accession>